<reference evidence="3 4" key="1">
    <citation type="submission" date="2018-08" db="EMBL/GenBank/DDBJ databases">
        <title>Paenibacillus sp. M4BSY-1, whole genome shotgun sequence.</title>
        <authorList>
            <person name="Tuo L."/>
        </authorList>
    </citation>
    <scope>NUCLEOTIDE SEQUENCE [LARGE SCALE GENOMIC DNA]</scope>
    <source>
        <strain evidence="3 4">M4BSY-1</strain>
    </source>
</reference>
<protein>
    <submittedName>
        <fullName evidence="3">Transcriptional regulator</fullName>
    </submittedName>
</protein>
<dbReference type="AlphaFoldDB" id="A0A371PKK2"/>
<dbReference type="PANTHER" id="PTHR38600">
    <property type="entry name" value="TRANSCRIPTIONAL REGULATORY PROTEIN"/>
    <property type="match status" value="1"/>
</dbReference>
<feature type="domain" description="HTH arsR-type" evidence="2">
    <location>
        <begin position="6"/>
        <end position="83"/>
    </location>
</feature>
<dbReference type="Proteomes" id="UP000261905">
    <property type="component" value="Unassembled WGS sequence"/>
</dbReference>
<dbReference type="Pfam" id="PF01022">
    <property type="entry name" value="HTH_5"/>
    <property type="match status" value="1"/>
</dbReference>
<gene>
    <name evidence="3" type="ORF">DX130_06775</name>
</gene>
<dbReference type="InterPro" id="IPR011991">
    <property type="entry name" value="ArsR-like_HTH"/>
</dbReference>
<dbReference type="SUPFAM" id="SSF46785">
    <property type="entry name" value="Winged helix' DNA-binding domain"/>
    <property type="match status" value="1"/>
</dbReference>
<dbReference type="SMART" id="SM00418">
    <property type="entry name" value="HTH_ARSR"/>
    <property type="match status" value="1"/>
</dbReference>
<keyword evidence="4" id="KW-1185">Reference proteome</keyword>
<dbReference type="Gene3D" id="1.10.10.10">
    <property type="entry name" value="Winged helix-like DNA-binding domain superfamily/Winged helix DNA-binding domain"/>
    <property type="match status" value="1"/>
</dbReference>
<organism evidence="3 4">
    <name type="scientific">Paenibacillus paeoniae</name>
    <dbReference type="NCBI Taxonomy" id="2292705"/>
    <lineage>
        <taxon>Bacteria</taxon>
        <taxon>Bacillati</taxon>
        <taxon>Bacillota</taxon>
        <taxon>Bacilli</taxon>
        <taxon>Bacillales</taxon>
        <taxon>Paenibacillaceae</taxon>
        <taxon>Paenibacillus</taxon>
    </lineage>
</organism>
<sequence length="220" mass="25349">MKEELELSTRELIMKMLKTQSELSTKDITEQLGITGMAVRRHLAVLEKEELIEYTTVRQPMGRPVSVYRLTEKAEDFFPKRYHAVALDLLSELKEEAGEEMVNHLFDLRQVSLQKRYLSNMDGKDLESKVAALAQIQSNNGYMATWEKTSDDVYELTEYNCPIYQVANNYNHACTCELRLFESLLGADVKRTECLAKQGKKCVYRIRKKSSSDHHAVDSN</sequence>
<dbReference type="PANTHER" id="PTHR38600:SF2">
    <property type="entry name" value="SLL0088 PROTEIN"/>
    <property type="match status" value="1"/>
</dbReference>
<dbReference type="InterPro" id="IPR036388">
    <property type="entry name" value="WH-like_DNA-bd_sf"/>
</dbReference>
<evidence type="ECO:0000256" key="1">
    <source>
        <dbReference type="ARBA" id="ARBA00023125"/>
    </source>
</evidence>
<dbReference type="RefSeq" id="WP_116043833.1">
    <property type="nucleotide sequence ID" value="NZ_QUBQ01000001.1"/>
</dbReference>
<dbReference type="InterPro" id="IPR036390">
    <property type="entry name" value="WH_DNA-bd_sf"/>
</dbReference>
<name>A0A371PKK2_9BACL</name>
<keyword evidence="1" id="KW-0238">DNA-binding</keyword>
<dbReference type="InterPro" id="IPR001845">
    <property type="entry name" value="HTH_ArsR_DNA-bd_dom"/>
</dbReference>
<proteinExistence type="predicted"/>
<dbReference type="GO" id="GO:0003700">
    <property type="term" value="F:DNA-binding transcription factor activity"/>
    <property type="evidence" value="ECO:0007669"/>
    <property type="project" value="InterPro"/>
</dbReference>
<evidence type="ECO:0000313" key="4">
    <source>
        <dbReference type="Proteomes" id="UP000261905"/>
    </source>
</evidence>
<dbReference type="OrthoDB" id="155998at2"/>
<comment type="caution">
    <text evidence="3">The sequence shown here is derived from an EMBL/GenBank/DDBJ whole genome shotgun (WGS) entry which is preliminary data.</text>
</comment>
<dbReference type="CDD" id="cd00090">
    <property type="entry name" value="HTH_ARSR"/>
    <property type="match status" value="1"/>
</dbReference>
<evidence type="ECO:0000313" key="3">
    <source>
        <dbReference type="EMBL" id="REK76734.1"/>
    </source>
</evidence>
<evidence type="ECO:0000259" key="2">
    <source>
        <dbReference type="SMART" id="SM00418"/>
    </source>
</evidence>
<dbReference type="GO" id="GO:0003677">
    <property type="term" value="F:DNA binding"/>
    <property type="evidence" value="ECO:0007669"/>
    <property type="project" value="UniProtKB-KW"/>
</dbReference>
<accession>A0A371PKK2</accession>
<dbReference type="EMBL" id="QUBQ01000001">
    <property type="protein sequence ID" value="REK76734.1"/>
    <property type="molecule type" value="Genomic_DNA"/>
</dbReference>